<comment type="function">
    <text evidence="1">Needed for flagellar regrowth and assembly.</text>
</comment>
<feature type="domain" description="Flagellar assembly protein FliH/Type III secretion system HrpE" evidence="9">
    <location>
        <begin position="110"/>
        <end position="238"/>
    </location>
</feature>
<keyword evidence="6" id="KW-0653">Protein transport</keyword>
<evidence type="ECO:0000256" key="5">
    <source>
        <dbReference type="ARBA" id="ARBA00022795"/>
    </source>
</evidence>
<keyword evidence="10" id="KW-0282">Flagellum</keyword>
<evidence type="ECO:0000313" key="10">
    <source>
        <dbReference type="EMBL" id="SIO39757.1"/>
    </source>
</evidence>
<keyword evidence="4" id="KW-0813">Transport</keyword>
<evidence type="ECO:0000256" key="6">
    <source>
        <dbReference type="ARBA" id="ARBA00022927"/>
    </source>
</evidence>
<keyword evidence="7" id="KW-1006">Bacterial flagellum protein export</keyword>
<name>A0A1N6J631_9BACT</name>
<dbReference type="InterPro" id="IPR051472">
    <property type="entry name" value="T3SS_Stator/FliH"/>
</dbReference>
<evidence type="ECO:0000256" key="1">
    <source>
        <dbReference type="ARBA" id="ARBA00003041"/>
    </source>
</evidence>
<sequence length="254" mass="27814">MSSSNILSGDILSDTAAPKGVAAWGTIFTGPGSANEHTLEGVEGTRTRQWDDATEAAYMERVRERAAERAANILAKAREEAEWIKEKARQEGYEQGCQQAEQELAAVQQQHAESVSSVLGAIQGQCSNIFDNWRSDLITVVRSSVERVCAVELSENRQASMEKLFAEAVQVLDDRRQLVITVHPDDESMVSAIIQNAQHHYNGLEAWTVKSAPTVAAGGIIVESHDGMVDNTITSRKQAVDEILDQLVIPEDKI</sequence>
<evidence type="ECO:0000256" key="2">
    <source>
        <dbReference type="ARBA" id="ARBA00006602"/>
    </source>
</evidence>
<dbReference type="GO" id="GO:0044781">
    <property type="term" value="P:bacterial-type flagellum organization"/>
    <property type="evidence" value="ECO:0007669"/>
    <property type="project" value="UniProtKB-KW"/>
</dbReference>
<keyword evidence="5" id="KW-1005">Bacterial flagellum biogenesis</keyword>
<keyword evidence="10" id="KW-0969">Cilium</keyword>
<accession>A0A1N6J631</accession>
<dbReference type="InterPro" id="IPR038495">
    <property type="entry name" value="ATPase_E_C"/>
</dbReference>
<dbReference type="EMBL" id="FSRG01000008">
    <property type="protein sequence ID" value="SIO39757.1"/>
    <property type="molecule type" value="Genomic_DNA"/>
</dbReference>
<evidence type="ECO:0000256" key="3">
    <source>
        <dbReference type="ARBA" id="ARBA00016507"/>
    </source>
</evidence>
<evidence type="ECO:0000259" key="9">
    <source>
        <dbReference type="Pfam" id="PF02108"/>
    </source>
</evidence>
<dbReference type="Proteomes" id="UP000184694">
    <property type="component" value="Unassembled WGS sequence"/>
</dbReference>
<dbReference type="Gene3D" id="3.30.2320.30">
    <property type="entry name" value="ATP synthase, E subunit, C-terminal"/>
    <property type="match status" value="1"/>
</dbReference>
<comment type="similarity">
    <text evidence="2">Belongs to the FliH family.</text>
</comment>
<keyword evidence="11" id="KW-1185">Reference proteome</keyword>
<protein>
    <recommendedName>
        <fullName evidence="3">Flagellar assembly protein FliH</fullName>
    </recommendedName>
</protein>
<keyword evidence="8" id="KW-0175">Coiled coil</keyword>
<dbReference type="STRING" id="1121457.SAMN02745161_3191"/>
<dbReference type="InterPro" id="IPR018035">
    <property type="entry name" value="Flagellar_FliH/T3SS_HrpE"/>
</dbReference>
<proteinExistence type="inferred from homology"/>
<evidence type="ECO:0000256" key="8">
    <source>
        <dbReference type="SAM" id="Coils"/>
    </source>
</evidence>
<dbReference type="AlphaFoldDB" id="A0A1N6J631"/>
<dbReference type="GO" id="GO:0015031">
    <property type="term" value="P:protein transport"/>
    <property type="evidence" value="ECO:0007669"/>
    <property type="project" value="UniProtKB-KW"/>
</dbReference>
<dbReference type="PANTHER" id="PTHR34982">
    <property type="entry name" value="YOP PROTEINS TRANSLOCATION PROTEIN L"/>
    <property type="match status" value="1"/>
</dbReference>
<reference evidence="11" key="1">
    <citation type="submission" date="2016-11" db="EMBL/GenBank/DDBJ databases">
        <authorList>
            <person name="Varghese N."/>
            <person name="Submissions S."/>
        </authorList>
    </citation>
    <scope>NUCLEOTIDE SEQUENCE [LARGE SCALE GENOMIC DNA]</scope>
    <source>
        <strain evidence="11">DSM 17456</strain>
    </source>
</reference>
<evidence type="ECO:0000256" key="4">
    <source>
        <dbReference type="ARBA" id="ARBA00022448"/>
    </source>
</evidence>
<evidence type="ECO:0000256" key="7">
    <source>
        <dbReference type="ARBA" id="ARBA00023225"/>
    </source>
</evidence>
<dbReference type="SUPFAM" id="SSF160527">
    <property type="entry name" value="V-type ATPase subunit E-like"/>
    <property type="match status" value="1"/>
</dbReference>
<organism evidence="10 11">
    <name type="scientific">Halodesulfovibrio marinisediminis DSM 17456</name>
    <dbReference type="NCBI Taxonomy" id="1121457"/>
    <lineage>
        <taxon>Bacteria</taxon>
        <taxon>Pseudomonadati</taxon>
        <taxon>Thermodesulfobacteriota</taxon>
        <taxon>Desulfovibrionia</taxon>
        <taxon>Desulfovibrionales</taxon>
        <taxon>Desulfovibrionaceae</taxon>
        <taxon>Halodesulfovibrio</taxon>
    </lineage>
</organism>
<keyword evidence="10" id="KW-0966">Cell projection</keyword>
<dbReference type="OrthoDB" id="5470636at2"/>
<dbReference type="GO" id="GO:0005829">
    <property type="term" value="C:cytosol"/>
    <property type="evidence" value="ECO:0007669"/>
    <property type="project" value="TreeGrafter"/>
</dbReference>
<evidence type="ECO:0000313" key="11">
    <source>
        <dbReference type="Proteomes" id="UP000184694"/>
    </source>
</evidence>
<gene>
    <name evidence="10" type="ORF">SAMN02745161_3191</name>
</gene>
<dbReference type="RefSeq" id="WP_074217923.1">
    <property type="nucleotide sequence ID" value="NZ_FSRG01000008.1"/>
</dbReference>
<dbReference type="PANTHER" id="PTHR34982:SF1">
    <property type="entry name" value="FLAGELLAR ASSEMBLY PROTEIN FLIH"/>
    <property type="match status" value="1"/>
</dbReference>
<feature type="coiled-coil region" evidence="8">
    <location>
        <begin position="67"/>
        <end position="117"/>
    </location>
</feature>
<dbReference type="Pfam" id="PF02108">
    <property type="entry name" value="FliH"/>
    <property type="match status" value="1"/>
</dbReference>